<evidence type="ECO:0000313" key="1">
    <source>
        <dbReference type="EMBL" id="MBM7658312.1"/>
    </source>
</evidence>
<evidence type="ECO:0000313" key="2">
    <source>
        <dbReference type="Proteomes" id="UP000823201"/>
    </source>
</evidence>
<reference evidence="1 2" key="1">
    <citation type="submission" date="2021-01" db="EMBL/GenBank/DDBJ databases">
        <title>Genomic Encyclopedia of Type Strains, Phase IV (KMG-IV): sequencing the most valuable type-strain genomes for metagenomic binning, comparative biology and taxonomic classification.</title>
        <authorList>
            <person name="Goeker M."/>
        </authorList>
    </citation>
    <scope>NUCLEOTIDE SEQUENCE [LARGE SCALE GENOMIC DNA]</scope>
    <source>
        <strain evidence="1 2">DSM 100968</strain>
    </source>
</reference>
<name>A0ABS2Q948_9BACL</name>
<proteinExistence type="predicted"/>
<dbReference type="EMBL" id="JAFBEV010000014">
    <property type="protein sequence ID" value="MBM7658312.1"/>
    <property type="molecule type" value="Genomic_DNA"/>
</dbReference>
<gene>
    <name evidence="1" type="ORF">JOC27_001765</name>
</gene>
<accession>A0ABS2Q948</accession>
<dbReference type="RefSeq" id="WP_205006872.1">
    <property type="nucleotide sequence ID" value="NZ_CBCRXA010000013.1"/>
</dbReference>
<dbReference type="Proteomes" id="UP000823201">
    <property type="component" value="Unassembled WGS sequence"/>
</dbReference>
<evidence type="ECO:0008006" key="3">
    <source>
        <dbReference type="Google" id="ProtNLM"/>
    </source>
</evidence>
<sequence length="178" mass="19862">MKKPKLSNKMRHGVTVLSLTLSFTLLISVVSGSTTVRAQVQPAAVHFTPVYRSENGLAMQINAHRLQSSRQSLAFDWDLFRFARMYAKDLAKGKDIHLDAKKTETFLRGLGRSPRDTGCLVIRGTESSPFPSNWWGTKNGKLIENNKQPTAVGTGHVSIGGKHIWVILYSTFRDVRAH</sequence>
<keyword evidence="2" id="KW-1185">Reference proteome</keyword>
<comment type="caution">
    <text evidence="1">The sequence shown here is derived from an EMBL/GenBank/DDBJ whole genome shotgun (WGS) entry which is preliminary data.</text>
</comment>
<organism evidence="1 2">
    <name type="scientific">Sporolactobacillus spathodeae</name>
    <dbReference type="NCBI Taxonomy" id="1465502"/>
    <lineage>
        <taxon>Bacteria</taxon>
        <taxon>Bacillati</taxon>
        <taxon>Bacillota</taxon>
        <taxon>Bacilli</taxon>
        <taxon>Bacillales</taxon>
        <taxon>Sporolactobacillaceae</taxon>
        <taxon>Sporolactobacillus</taxon>
    </lineage>
</organism>
<protein>
    <recommendedName>
        <fullName evidence="3">SCP domain-containing protein</fullName>
    </recommendedName>
</protein>